<keyword evidence="1" id="KW-1133">Transmembrane helix</keyword>
<evidence type="ECO:0000313" key="3">
    <source>
        <dbReference type="Proteomes" id="UP000226079"/>
    </source>
</evidence>
<keyword evidence="1" id="KW-0812">Transmembrane</keyword>
<sequence>MNGIHEPVPGELVGSLEQTWPDGLRRAVLVLVTDTLAWGLGLAVAMLSAPVQPGLVWFALVAAMTQLAVGQAAAGHQLRLRTVVLGLIVAVATASGFALAVSAQLATDWRGCLVLAASASAVSLGARALYLVALKARQAQQSQVEPDPVCTFADTLDLHWLPQLEIRTARVAPRPQMAGADLRSRTA</sequence>
<reference evidence="2 3" key="1">
    <citation type="submission" date="2017-10" db="EMBL/GenBank/DDBJ databases">
        <title>Sequencing the genomes of 1000 actinobacteria strains.</title>
        <authorList>
            <person name="Klenk H.-P."/>
        </authorList>
    </citation>
    <scope>NUCLEOTIDE SEQUENCE [LARGE SCALE GENOMIC DNA]</scope>
    <source>
        <strain evidence="2 3">DSM 15597</strain>
    </source>
</reference>
<comment type="caution">
    <text evidence="2">The sequence shown here is derived from an EMBL/GenBank/DDBJ whole genome shotgun (WGS) entry which is preliminary data.</text>
</comment>
<dbReference type="EMBL" id="PDJC01000001">
    <property type="protein sequence ID" value="PFG17453.1"/>
    <property type="molecule type" value="Genomic_DNA"/>
</dbReference>
<dbReference type="RefSeq" id="WP_098460880.1">
    <property type="nucleotide sequence ID" value="NZ_PDJC01000001.1"/>
</dbReference>
<accession>A0A2A9CSN2</accession>
<feature type="transmembrane region" description="Helical" evidence="1">
    <location>
        <begin position="55"/>
        <end position="75"/>
    </location>
</feature>
<keyword evidence="1" id="KW-0472">Membrane</keyword>
<evidence type="ECO:0000256" key="1">
    <source>
        <dbReference type="SAM" id="Phobius"/>
    </source>
</evidence>
<feature type="transmembrane region" description="Helical" evidence="1">
    <location>
        <begin position="27"/>
        <end position="49"/>
    </location>
</feature>
<protein>
    <submittedName>
        <fullName evidence="2">Uncharacterized protein</fullName>
    </submittedName>
</protein>
<keyword evidence="3" id="KW-1185">Reference proteome</keyword>
<evidence type="ECO:0000313" key="2">
    <source>
        <dbReference type="EMBL" id="PFG17453.1"/>
    </source>
</evidence>
<feature type="transmembrane region" description="Helical" evidence="1">
    <location>
        <begin position="82"/>
        <end position="101"/>
    </location>
</feature>
<gene>
    <name evidence="2" type="ORF">ATK74_2024</name>
</gene>
<dbReference type="AlphaFoldDB" id="A0A2A9CSN2"/>
<proteinExistence type="predicted"/>
<name>A0A2A9CSN2_9ACTN</name>
<feature type="transmembrane region" description="Helical" evidence="1">
    <location>
        <begin position="113"/>
        <end position="133"/>
    </location>
</feature>
<dbReference type="Proteomes" id="UP000226079">
    <property type="component" value="Unassembled WGS sequence"/>
</dbReference>
<organism evidence="2 3">
    <name type="scientific">Propionicimonas paludicola</name>
    <dbReference type="NCBI Taxonomy" id="185243"/>
    <lineage>
        <taxon>Bacteria</taxon>
        <taxon>Bacillati</taxon>
        <taxon>Actinomycetota</taxon>
        <taxon>Actinomycetes</taxon>
        <taxon>Propionibacteriales</taxon>
        <taxon>Nocardioidaceae</taxon>
        <taxon>Propionicimonas</taxon>
    </lineage>
</organism>